<accession>A0A1J1IHL2</accession>
<evidence type="ECO:0000313" key="1">
    <source>
        <dbReference type="EMBL" id="CRK99751.1"/>
    </source>
</evidence>
<dbReference type="AlphaFoldDB" id="A0A1J1IHL2"/>
<keyword evidence="2" id="KW-1185">Reference proteome</keyword>
<name>A0A1J1IHL2_9DIPT</name>
<reference evidence="1 2" key="1">
    <citation type="submission" date="2015-04" db="EMBL/GenBank/DDBJ databases">
        <authorList>
            <person name="Syromyatnikov M.Y."/>
            <person name="Popov V.N."/>
        </authorList>
    </citation>
    <scope>NUCLEOTIDE SEQUENCE [LARGE SCALE GENOMIC DNA]</scope>
</reference>
<sequence>MNKLSPSVSSCGQLITVSAASEYSEILQALFQFLLQSISLCNVSRDSIRIYKDYRTRDDEGPLWHIIITVHGSQHRQQKVKHEKRQMCINMYVQLKFFEVIALQNNKITKVTKFCFMFPNSQ</sequence>
<dbReference type="EMBL" id="CVRI01000052">
    <property type="protein sequence ID" value="CRK99751.1"/>
    <property type="molecule type" value="Genomic_DNA"/>
</dbReference>
<dbReference type="Proteomes" id="UP000183832">
    <property type="component" value="Unassembled WGS sequence"/>
</dbReference>
<organism evidence="1 2">
    <name type="scientific">Clunio marinus</name>
    <dbReference type="NCBI Taxonomy" id="568069"/>
    <lineage>
        <taxon>Eukaryota</taxon>
        <taxon>Metazoa</taxon>
        <taxon>Ecdysozoa</taxon>
        <taxon>Arthropoda</taxon>
        <taxon>Hexapoda</taxon>
        <taxon>Insecta</taxon>
        <taxon>Pterygota</taxon>
        <taxon>Neoptera</taxon>
        <taxon>Endopterygota</taxon>
        <taxon>Diptera</taxon>
        <taxon>Nematocera</taxon>
        <taxon>Chironomoidea</taxon>
        <taxon>Chironomidae</taxon>
        <taxon>Clunio</taxon>
    </lineage>
</organism>
<gene>
    <name evidence="1" type="ORF">CLUMA_CG013053</name>
</gene>
<protein>
    <submittedName>
        <fullName evidence="1">CLUMA_CG013053, isoform A</fullName>
    </submittedName>
</protein>
<proteinExistence type="predicted"/>
<evidence type="ECO:0000313" key="2">
    <source>
        <dbReference type="Proteomes" id="UP000183832"/>
    </source>
</evidence>